<dbReference type="HOGENOM" id="CLU_004552_8_1_1"/>
<sequence>VPCTLVSHGLFPTAPSQPWMAVSIELLSFCRALFECSCDTTHTLAAALNTYYTWQGFCVTNHKVSRIVSLFHC</sequence>
<protein>
    <recommendedName>
        <fullName evidence="3">CxC1-like cysteine cluster associated with KDZ transposases domain-containing protein</fullName>
    </recommendedName>
</protein>
<organism evidence="1 2">
    <name type="scientific">Scleroderma citrinum Foug A</name>
    <dbReference type="NCBI Taxonomy" id="1036808"/>
    <lineage>
        <taxon>Eukaryota</taxon>
        <taxon>Fungi</taxon>
        <taxon>Dikarya</taxon>
        <taxon>Basidiomycota</taxon>
        <taxon>Agaricomycotina</taxon>
        <taxon>Agaricomycetes</taxon>
        <taxon>Agaricomycetidae</taxon>
        <taxon>Boletales</taxon>
        <taxon>Sclerodermatineae</taxon>
        <taxon>Sclerodermataceae</taxon>
        <taxon>Scleroderma</taxon>
    </lineage>
</organism>
<dbReference type="InParanoid" id="A0A0C3A9U9"/>
<feature type="non-terminal residue" evidence="1">
    <location>
        <position position="1"/>
    </location>
</feature>
<evidence type="ECO:0008006" key="3">
    <source>
        <dbReference type="Google" id="ProtNLM"/>
    </source>
</evidence>
<name>A0A0C3A9U9_9AGAM</name>
<evidence type="ECO:0000313" key="2">
    <source>
        <dbReference type="Proteomes" id="UP000053989"/>
    </source>
</evidence>
<accession>A0A0C3A9U9</accession>
<evidence type="ECO:0000313" key="1">
    <source>
        <dbReference type="EMBL" id="KIM70523.1"/>
    </source>
</evidence>
<dbReference type="EMBL" id="KN822004">
    <property type="protein sequence ID" value="KIM70523.1"/>
    <property type="molecule type" value="Genomic_DNA"/>
</dbReference>
<reference evidence="1 2" key="1">
    <citation type="submission" date="2014-04" db="EMBL/GenBank/DDBJ databases">
        <authorList>
            <consortium name="DOE Joint Genome Institute"/>
            <person name="Kuo A."/>
            <person name="Kohler A."/>
            <person name="Nagy L.G."/>
            <person name="Floudas D."/>
            <person name="Copeland A."/>
            <person name="Barry K.W."/>
            <person name="Cichocki N."/>
            <person name="Veneault-Fourrey C."/>
            <person name="LaButti K."/>
            <person name="Lindquist E.A."/>
            <person name="Lipzen A."/>
            <person name="Lundell T."/>
            <person name="Morin E."/>
            <person name="Murat C."/>
            <person name="Sun H."/>
            <person name="Tunlid A."/>
            <person name="Henrissat B."/>
            <person name="Grigoriev I.V."/>
            <person name="Hibbett D.S."/>
            <person name="Martin F."/>
            <person name="Nordberg H.P."/>
            <person name="Cantor M.N."/>
            <person name="Hua S.X."/>
        </authorList>
    </citation>
    <scope>NUCLEOTIDE SEQUENCE [LARGE SCALE GENOMIC DNA]</scope>
    <source>
        <strain evidence="1 2">Foug A</strain>
    </source>
</reference>
<dbReference type="STRING" id="1036808.A0A0C3A9U9"/>
<keyword evidence="2" id="KW-1185">Reference proteome</keyword>
<dbReference type="AlphaFoldDB" id="A0A0C3A9U9"/>
<dbReference type="Proteomes" id="UP000053989">
    <property type="component" value="Unassembled WGS sequence"/>
</dbReference>
<gene>
    <name evidence="1" type="ORF">SCLCIDRAFT_100420</name>
</gene>
<dbReference type="OrthoDB" id="2647060at2759"/>
<reference evidence="2" key="2">
    <citation type="submission" date="2015-01" db="EMBL/GenBank/DDBJ databases">
        <title>Evolutionary Origins and Diversification of the Mycorrhizal Mutualists.</title>
        <authorList>
            <consortium name="DOE Joint Genome Institute"/>
            <consortium name="Mycorrhizal Genomics Consortium"/>
            <person name="Kohler A."/>
            <person name="Kuo A."/>
            <person name="Nagy L.G."/>
            <person name="Floudas D."/>
            <person name="Copeland A."/>
            <person name="Barry K.W."/>
            <person name="Cichocki N."/>
            <person name="Veneault-Fourrey C."/>
            <person name="LaButti K."/>
            <person name="Lindquist E.A."/>
            <person name="Lipzen A."/>
            <person name="Lundell T."/>
            <person name="Morin E."/>
            <person name="Murat C."/>
            <person name="Riley R."/>
            <person name="Ohm R."/>
            <person name="Sun H."/>
            <person name="Tunlid A."/>
            <person name="Henrissat B."/>
            <person name="Grigoriev I.V."/>
            <person name="Hibbett D.S."/>
            <person name="Martin F."/>
        </authorList>
    </citation>
    <scope>NUCLEOTIDE SEQUENCE [LARGE SCALE GENOMIC DNA]</scope>
    <source>
        <strain evidence="2">Foug A</strain>
    </source>
</reference>
<proteinExistence type="predicted"/>